<protein>
    <recommendedName>
        <fullName evidence="1 7">Transcriptional regulator MraZ</fullName>
    </recommendedName>
</protein>
<dbReference type="PANTHER" id="PTHR34701:SF1">
    <property type="entry name" value="TRANSCRIPTIONAL REGULATOR MRAZ"/>
    <property type="match status" value="1"/>
</dbReference>
<feature type="region of interest" description="Disordered" evidence="8">
    <location>
        <begin position="1"/>
        <end position="20"/>
    </location>
</feature>
<keyword evidence="4 7" id="KW-0805">Transcription regulation</keyword>
<dbReference type="PROSITE" id="PS51740">
    <property type="entry name" value="SPOVT_ABRB"/>
    <property type="match status" value="2"/>
</dbReference>
<feature type="domain" description="SpoVT-AbrB" evidence="9">
    <location>
        <begin position="7"/>
        <end position="53"/>
    </location>
</feature>
<evidence type="ECO:0000256" key="4">
    <source>
        <dbReference type="ARBA" id="ARBA00023015"/>
    </source>
</evidence>
<dbReference type="SUPFAM" id="SSF89447">
    <property type="entry name" value="AbrB/MazE/MraZ-like"/>
    <property type="match status" value="1"/>
</dbReference>
<name>A0ABU3BLN8_9BACT</name>
<comment type="subcellular location">
    <subcellularLocation>
        <location evidence="7">Cytoplasm</location>
        <location evidence="7">Nucleoid</location>
    </subcellularLocation>
</comment>
<keyword evidence="5 7" id="KW-0238">DNA-binding</keyword>
<dbReference type="RefSeq" id="WP_311661164.1">
    <property type="nucleotide sequence ID" value="NZ_JAVRHT010000001.1"/>
</dbReference>
<comment type="caution">
    <text evidence="10">The sequence shown here is derived from an EMBL/GenBank/DDBJ whole genome shotgun (WGS) entry which is preliminary data.</text>
</comment>
<dbReference type="InterPro" id="IPR038619">
    <property type="entry name" value="MraZ_sf"/>
</dbReference>
<evidence type="ECO:0000256" key="7">
    <source>
        <dbReference type="HAMAP-Rule" id="MF_01008"/>
    </source>
</evidence>
<evidence type="ECO:0000313" key="11">
    <source>
        <dbReference type="Proteomes" id="UP001267426"/>
    </source>
</evidence>
<evidence type="ECO:0000256" key="6">
    <source>
        <dbReference type="ARBA" id="ARBA00023163"/>
    </source>
</evidence>
<evidence type="ECO:0000313" key="10">
    <source>
        <dbReference type="EMBL" id="MDT0630204.1"/>
    </source>
</evidence>
<comment type="subunit">
    <text evidence="7">Forms oligomers.</text>
</comment>
<evidence type="ECO:0000256" key="8">
    <source>
        <dbReference type="SAM" id="MobiDB-lite"/>
    </source>
</evidence>
<dbReference type="Proteomes" id="UP001267426">
    <property type="component" value="Unassembled WGS sequence"/>
</dbReference>
<evidence type="ECO:0000256" key="1">
    <source>
        <dbReference type="ARBA" id="ARBA00013860"/>
    </source>
</evidence>
<keyword evidence="3" id="KW-0677">Repeat</keyword>
<comment type="similarity">
    <text evidence="7">Belongs to the MraZ family.</text>
</comment>
<dbReference type="HAMAP" id="MF_01008">
    <property type="entry name" value="MraZ"/>
    <property type="match status" value="1"/>
</dbReference>
<keyword evidence="2 7" id="KW-0963">Cytoplasm</keyword>
<evidence type="ECO:0000259" key="9">
    <source>
        <dbReference type="PROSITE" id="PS51740"/>
    </source>
</evidence>
<dbReference type="CDD" id="cd16320">
    <property type="entry name" value="MraZ_N"/>
    <property type="match status" value="1"/>
</dbReference>
<dbReference type="InterPro" id="IPR035644">
    <property type="entry name" value="MraZ_C"/>
</dbReference>
<dbReference type="Pfam" id="PF02381">
    <property type="entry name" value="MraZ"/>
    <property type="match status" value="2"/>
</dbReference>
<evidence type="ECO:0000256" key="2">
    <source>
        <dbReference type="ARBA" id="ARBA00022490"/>
    </source>
</evidence>
<dbReference type="InterPro" id="IPR007159">
    <property type="entry name" value="SpoVT-AbrB_dom"/>
</dbReference>
<gene>
    <name evidence="7 10" type="primary">mraZ</name>
    <name evidence="10" type="ORF">RM540_00450</name>
</gene>
<accession>A0ABU3BLN8</accession>
<feature type="domain" description="SpoVT-AbrB" evidence="9">
    <location>
        <begin position="83"/>
        <end position="128"/>
    </location>
</feature>
<dbReference type="InterPro" id="IPR035642">
    <property type="entry name" value="MraZ_N"/>
</dbReference>
<organism evidence="10 11">
    <name type="scientific">Rubrivirga litoralis</name>
    <dbReference type="NCBI Taxonomy" id="3075598"/>
    <lineage>
        <taxon>Bacteria</taxon>
        <taxon>Pseudomonadati</taxon>
        <taxon>Rhodothermota</taxon>
        <taxon>Rhodothermia</taxon>
        <taxon>Rhodothermales</taxon>
        <taxon>Rubricoccaceae</taxon>
        <taxon>Rubrivirga</taxon>
    </lineage>
</organism>
<sequence length="150" mass="16940">MAGFKGQAENSLDSKGRLPVPAKMRRALSPDAKETFVATRGEEQCVVLYPLDYWEGEIEPRMRGLNMFNQEDRVFVRQLNRWADEVTMDGQGRIAVPKPLVEFAGLQPGEKALVIGAFDRLEVWDPTVFESHINDQPDYESLAERVMGGI</sequence>
<dbReference type="InterPro" id="IPR037914">
    <property type="entry name" value="SpoVT-AbrB_sf"/>
</dbReference>
<evidence type="ECO:0000256" key="3">
    <source>
        <dbReference type="ARBA" id="ARBA00022737"/>
    </source>
</evidence>
<dbReference type="InterPro" id="IPR020603">
    <property type="entry name" value="MraZ_dom"/>
</dbReference>
<dbReference type="Gene3D" id="3.40.1550.20">
    <property type="entry name" value="Transcriptional regulator MraZ domain"/>
    <property type="match status" value="1"/>
</dbReference>
<keyword evidence="6 7" id="KW-0804">Transcription</keyword>
<evidence type="ECO:0000256" key="5">
    <source>
        <dbReference type="ARBA" id="ARBA00023125"/>
    </source>
</evidence>
<dbReference type="NCBIfam" id="TIGR00242">
    <property type="entry name" value="division/cell wall cluster transcriptional repressor MraZ"/>
    <property type="match status" value="1"/>
</dbReference>
<proteinExistence type="inferred from homology"/>
<dbReference type="PANTHER" id="PTHR34701">
    <property type="entry name" value="TRANSCRIPTIONAL REGULATOR MRAZ"/>
    <property type="match status" value="1"/>
</dbReference>
<reference evidence="10 11" key="1">
    <citation type="submission" date="2023-09" db="EMBL/GenBank/DDBJ databases">
        <authorList>
            <person name="Rey-Velasco X."/>
        </authorList>
    </citation>
    <scope>NUCLEOTIDE SEQUENCE [LARGE SCALE GENOMIC DNA]</scope>
    <source>
        <strain evidence="10 11">F394</strain>
    </source>
</reference>
<dbReference type="CDD" id="cd16321">
    <property type="entry name" value="MraZ_C"/>
    <property type="match status" value="1"/>
</dbReference>
<dbReference type="InterPro" id="IPR003444">
    <property type="entry name" value="MraZ"/>
</dbReference>
<dbReference type="EMBL" id="JAVRHT010000001">
    <property type="protein sequence ID" value="MDT0630204.1"/>
    <property type="molecule type" value="Genomic_DNA"/>
</dbReference>
<keyword evidence="11" id="KW-1185">Reference proteome</keyword>